<gene>
    <name evidence="2" type="ORF">GCM10007424_04080</name>
</gene>
<keyword evidence="3" id="KW-1185">Reference proteome</keyword>
<accession>A0ABQ1JF18</accession>
<name>A0ABQ1JF18_9FLAO</name>
<comment type="caution">
    <text evidence="2">The sequence shown here is derived from an EMBL/GenBank/DDBJ whole genome shotgun (WGS) entry which is preliminary data.</text>
</comment>
<dbReference type="Proteomes" id="UP000615760">
    <property type="component" value="Unassembled WGS sequence"/>
</dbReference>
<evidence type="ECO:0000313" key="3">
    <source>
        <dbReference type="Proteomes" id="UP000615760"/>
    </source>
</evidence>
<sequence length="166" mass="19872">MDVAYLKLRIDIKAEYKQYRKQYEYAKKEIKKDEIKNIFDSFKEFFKRDGSFKFKENEHSVTAEYKDHAIVLDVDVYKNLDNTDFIIEGDIETFEGETFEFLVSAVCSKEEPEVSADFESDEQDKMLHATAYYKDFLDEKIIYQFNYTIKGREQEFNTMQELMLAL</sequence>
<evidence type="ECO:0000256" key="1">
    <source>
        <dbReference type="SAM" id="Coils"/>
    </source>
</evidence>
<keyword evidence="1" id="KW-0175">Coiled coil</keyword>
<dbReference type="RefSeq" id="WP_188619560.1">
    <property type="nucleotide sequence ID" value="NZ_BMJE01000001.1"/>
</dbReference>
<organism evidence="2 3">
    <name type="scientific">Flavobacterium suaedae</name>
    <dbReference type="NCBI Taxonomy" id="1767027"/>
    <lineage>
        <taxon>Bacteria</taxon>
        <taxon>Pseudomonadati</taxon>
        <taxon>Bacteroidota</taxon>
        <taxon>Flavobacteriia</taxon>
        <taxon>Flavobacteriales</taxon>
        <taxon>Flavobacteriaceae</taxon>
        <taxon>Flavobacterium</taxon>
    </lineage>
</organism>
<dbReference type="EMBL" id="BMJE01000001">
    <property type="protein sequence ID" value="GGB67268.1"/>
    <property type="molecule type" value="Genomic_DNA"/>
</dbReference>
<evidence type="ECO:0000313" key="2">
    <source>
        <dbReference type="EMBL" id="GGB67268.1"/>
    </source>
</evidence>
<reference evidence="3" key="1">
    <citation type="journal article" date="2019" name="Int. J. Syst. Evol. Microbiol.">
        <title>The Global Catalogue of Microorganisms (GCM) 10K type strain sequencing project: providing services to taxonomists for standard genome sequencing and annotation.</title>
        <authorList>
            <consortium name="The Broad Institute Genomics Platform"/>
            <consortium name="The Broad Institute Genome Sequencing Center for Infectious Disease"/>
            <person name="Wu L."/>
            <person name="Ma J."/>
        </authorList>
    </citation>
    <scope>NUCLEOTIDE SEQUENCE [LARGE SCALE GENOMIC DNA]</scope>
    <source>
        <strain evidence="3">CGMCC 1.15461</strain>
    </source>
</reference>
<feature type="coiled-coil region" evidence="1">
    <location>
        <begin position="9"/>
        <end position="36"/>
    </location>
</feature>
<proteinExistence type="predicted"/>
<protein>
    <submittedName>
        <fullName evidence="2">Uncharacterized protein</fullName>
    </submittedName>
</protein>